<reference evidence="2" key="2">
    <citation type="submission" date="2020-09" db="EMBL/GenBank/DDBJ databases">
        <authorList>
            <person name="Sun Q."/>
            <person name="Kim S."/>
        </authorList>
    </citation>
    <scope>NUCLEOTIDE SEQUENCE</scope>
    <source>
        <strain evidence="2">KCTC 42731</strain>
    </source>
</reference>
<proteinExistence type="predicted"/>
<reference evidence="2" key="1">
    <citation type="journal article" date="2014" name="Int. J. Syst. Evol. Microbiol.">
        <title>Complete genome sequence of Corynebacterium casei LMG S-19264T (=DSM 44701T), isolated from a smear-ripened cheese.</title>
        <authorList>
            <consortium name="US DOE Joint Genome Institute (JGI-PGF)"/>
            <person name="Walter F."/>
            <person name="Albersmeier A."/>
            <person name="Kalinowski J."/>
            <person name="Ruckert C."/>
        </authorList>
    </citation>
    <scope>NUCLEOTIDE SEQUENCE</scope>
    <source>
        <strain evidence="2">KCTC 42731</strain>
    </source>
</reference>
<feature type="chain" id="PRO_5037151152" description="Orphan protein" evidence="1">
    <location>
        <begin position="29"/>
        <end position="270"/>
    </location>
</feature>
<feature type="signal peptide" evidence="1">
    <location>
        <begin position="1"/>
        <end position="28"/>
    </location>
</feature>
<dbReference type="Proteomes" id="UP000623842">
    <property type="component" value="Unassembled WGS sequence"/>
</dbReference>
<sequence>MNPVSKKCMKLLQSAIVCTALFSVTAQANGPIGDHVNHLTDNLPTYEKEVHWLLEKVDGIVARYEEKGAKAAHSDAIVEHWEDVKFHSAIESNYVLIYASIWQGLFGVKEAIDNGLPASAVKNEREKLSQSLWQALGAVKMAATFQDKGLLAQVQTREGAPSNSLEALDQINVQLNRVVAKYAEKLNDTSVKMVAETYLNLFEGVEGELIALDANLVEDLEKDFNVTLPKAIKANASVGQVREIIAAMTSKINKASALLKEKANNKKDVF</sequence>
<dbReference type="EMBL" id="BNCK01000001">
    <property type="protein sequence ID" value="GHF77738.1"/>
    <property type="molecule type" value="Genomic_DNA"/>
</dbReference>
<organism evidence="2 3">
    <name type="scientific">Thalassotalea marina</name>
    <dbReference type="NCBI Taxonomy" id="1673741"/>
    <lineage>
        <taxon>Bacteria</taxon>
        <taxon>Pseudomonadati</taxon>
        <taxon>Pseudomonadota</taxon>
        <taxon>Gammaproteobacteria</taxon>
        <taxon>Alteromonadales</taxon>
        <taxon>Colwelliaceae</taxon>
        <taxon>Thalassotalea</taxon>
    </lineage>
</organism>
<accession>A0A919EGV3</accession>
<gene>
    <name evidence="2" type="ORF">GCM10017161_00900</name>
</gene>
<dbReference type="AlphaFoldDB" id="A0A919EGV3"/>
<evidence type="ECO:0000313" key="2">
    <source>
        <dbReference type="EMBL" id="GHF77738.1"/>
    </source>
</evidence>
<comment type="caution">
    <text evidence="2">The sequence shown here is derived from an EMBL/GenBank/DDBJ whole genome shotgun (WGS) entry which is preliminary data.</text>
</comment>
<evidence type="ECO:0000313" key="3">
    <source>
        <dbReference type="Proteomes" id="UP000623842"/>
    </source>
</evidence>
<evidence type="ECO:0008006" key="4">
    <source>
        <dbReference type="Google" id="ProtNLM"/>
    </source>
</evidence>
<keyword evidence="1" id="KW-0732">Signal</keyword>
<evidence type="ECO:0000256" key="1">
    <source>
        <dbReference type="SAM" id="SignalP"/>
    </source>
</evidence>
<keyword evidence="3" id="KW-1185">Reference proteome</keyword>
<name>A0A919EGV3_9GAMM</name>
<dbReference type="RefSeq" id="WP_189766755.1">
    <property type="nucleotide sequence ID" value="NZ_BNCK01000001.1"/>
</dbReference>
<protein>
    <recommendedName>
        <fullName evidence="4">Orphan protein</fullName>
    </recommendedName>
</protein>